<dbReference type="AlphaFoldDB" id="A0A6J7JER1"/>
<name>A0A6J7JER1_9ZZZZ</name>
<dbReference type="Pfam" id="PF06634">
    <property type="entry name" value="DUF1156"/>
    <property type="match status" value="1"/>
</dbReference>
<reference evidence="3" key="1">
    <citation type="submission" date="2020-05" db="EMBL/GenBank/DDBJ databases">
        <authorList>
            <person name="Chiriac C."/>
            <person name="Salcher M."/>
            <person name="Ghai R."/>
            <person name="Kavagutti S V."/>
        </authorList>
    </citation>
    <scope>NUCLEOTIDE SEQUENCE</scope>
</reference>
<proteinExistence type="predicted"/>
<evidence type="ECO:0000259" key="2">
    <source>
        <dbReference type="Pfam" id="PF06634"/>
    </source>
</evidence>
<evidence type="ECO:0000256" key="1">
    <source>
        <dbReference type="SAM" id="MobiDB-lite"/>
    </source>
</evidence>
<dbReference type="EMBL" id="CAFBNL010000004">
    <property type="protein sequence ID" value="CAB4941938.1"/>
    <property type="molecule type" value="Genomic_DNA"/>
</dbReference>
<protein>
    <submittedName>
        <fullName evidence="3">Unannotated protein</fullName>
    </submittedName>
</protein>
<feature type="domain" description="DUF1156" evidence="2">
    <location>
        <begin position="11"/>
        <end position="81"/>
    </location>
</feature>
<evidence type="ECO:0000313" key="3">
    <source>
        <dbReference type="EMBL" id="CAB4941938.1"/>
    </source>
</evidence>
<feature type="compositionally biased region" description="Basic and acidic residues" evidence="1">
    <location>
        <begin position="330"/>
        <end position="344"/>
    </location>
</feature>
<dbReference type="InterPro" id="IPR009537">
    <property type="entry name" value="DUF1156"/>
</dbReference>
<feature type="region of interest" description="Disordered" evidence="1">
    <location>
        <begin position="330"/>
        <end position="355"/>
    </location>
</feature>
<gene>
    <name evidence="3" type="ORF">UFOPK3789_00135</name>
</gene>
<accession>A0A6J7JER1</accession>
<sequence>MTYKKKLIEVALPLVAISDASSTEKGLKNSHPANLHQWWARRPLAAARAVIWASLVDDPSAHPQQFPSLGEQETERDRLFGILERLMKWDSLNDTETLAAARLEIERSCGEVPPILDPFGGGGAIPIEALRLGLGAVTGDLNPVPVLIQRFMLQFIPRFSNTNPVNLKAQSAFMPASRNLGIASDVSHYGEILRQGVRDRVQGLYPPTQMNDGSEVTPIAWIWARTVQSPDPAWPGHVPLVKSWILSKKKGRPVVHVVPEVDHSRHEINYRIQVGGTPSDPTISRGNGQCIATGAPIPASYIRGQASDGKLREDLIAIAVEGIRRREYLPPNESHREAPERANPKWEPTGPMSDHPQYMGTPRYGLDEWAKLYSRRQLAVLTEFVDLLPNIQAKILEDASGKGLPDDKRSLVEGGLGARAYSEGITMALAFAIDKLADLNNTLVRWESVAECPRAVFGRQAIQMTWDYAESNPFSSSSGSFDVVINGICRAITGPGLCLPVGNEADVKQLDAKARVTESSDYVLCTDPPYYASVPYSDISDFFYVWLRKSLGEIFRDETSTLVTPKADELVADQKRHGTAEKADKFFEMGMQAVFEAVSKHQHPDYPATIFYAIKGTESDENSRSSTGWASFLSALVGAGMMITATWPIRTENKSRLRAMNSNALASSIVLVCRPRPLDAKISTRRDFVSELRSELPEVLRVMQRQNIAPVDFAQSAIGPGIAIFSRNARVIEADGEAMSIVAALSLINGVLSEVLSGEESEFDSDTRFALTWFEQFGHNPGPAGDAITLATAKNTSVDGVEASGIASSRDGKFRLLDRDELDESWDPANDSRLTVWEATQYLIRALDVSETEAANLLRRIGQGFGERARQLAYLLYGICDRNKWAQEAGAYNMLVTAWPEIQRLSDSAKVDGNADDELQMF</sequence>
<organism evidence="3">
    <name type="scientific">freshwater metagenome</name>
    <dbReference type="NCBI Taxonomy" id="449393"/>
    <lineage>
        <taxon>unclassified sequences</taxon>
        <taxon>metagenomes</taxon>
        <taxon>ecological metagenomes</taxon>
    </lineage>
</organism>